<dbReference type="Gene3D" id="1.10.10.10">
    <property type="entry name" value="Winged helix-like DNA-binding domain superfamily/Winged helix DNA-binding domain"/>
    <property type="match status" value="1"/>
</dbReference>
<accession>A0A9D2ICR1</accession>
<sequence>MDPTNENENVSAISSDLIRGHINTIILRTLYDGDKYGYEIINEIEEKSKGQYSLKQPTLYSALKRLESQDFVTSYWGGVSNGGRRKYFQITDKGKKIVEQNLAEWEYSRTVIDSLISEKDYDFSNPPPSAVDFSLLKKSTTRVRSSGDLSHDDIDLEAYNEEAPSADAHEEIEEISASTSADTATEEGASTEESAAAQQTVPESDNRESVSVVQTDESYENVPYPIENVYTEAEQDASVNQSGTAQTDPEPQQAAEARSSYTYSQSVQESNESEPSPAQHDPWIDEEQRRIQHENYRNLVGDEDDATAYYYVQVARQNREQRESAAASAAETAPVQEPVYQNETPPQEETSPYGGQAATEYDDTYLENRAISSELLYSNRSPAERNYKDLLSRLYDNTRHEPEEPYYEVPPQEEVPPVGYETADMQQSEPTPEPQPTDVAQDTAAHAEQVYTDAAPASNVEFYDIAEHAENDGIRITTSNGARNRNTPAKTVGNVFDKGKALFMSALYVFVIALIECIVNLCIRGAIDSHPAYVVLPFVATFVMFGVFLFLYLKGYGKNSRKTQSRSYISASLILFANLVIIICLIAYLIIYNANTGVTFVQILKYGILPCIFVFIIPLFAIFYSYHSNKQ</sequence>
<reference evidence="4" key="2">
    <citation type="submission" date="2021-04" db="EMBL/GenBank/DDBJ databases">
        <authorList>
            <person name="Gilroy R."/>
        </authorList>
    </citation>
    <scope>NUCLEOTIDE SEQUENCE</scope>
    <source>
        <strain evidence="4">CHK187-5294</strain>
    </source>
</reference>
<proteinExistence type="predicted"/>
<dbReference type="Proteomes" id="UP000824132">
    <property type="component" value="Unassembled WGS sequence"/>
</dbReference>
<dbReference type="SUPFAM" id="SSF46785">
    <property type="entry name" value="Winged helix' DNA-binding domain"/>
    <property type="match status" value="1"/>
</dbReference>
<dbReference type="InterPro" id="IPR011991">
    <property type="entry name" value="ArsR-like_HTH"/>
</dbReference>
<keyword evidence="2" id="KW-1133">Transmembrane helix</keyword>
<feature type="transmembrane region" description="Helical" evidence="2">
    <location>
        <begin position="573"/>
        <end position="591"/>
    </location>
</feature>
<organism evidence="4 5">
    <name type="scientific">Candidatus Borkfalkia avistercoris</name>
    <dbReference type="NCBI Taxonomy" id="2838504"/>
    <lineage>
        <taxon>Bacteria</taxon>
        <taxon>Bacillati</taxon>
        <taxon>Bacillota</taxon>
        <taxon>Clostridia</taxon>
        <taxon>Christensenellales</taxon>
        <taxon>Christensenellaceae</taxon>
        <taxon>Candidatus Borkfalkia</taxon>
    </lineage>
</organism>
<evidence type="ECO:0000313" key="5">
    <source>
        <dbReference type="Proteomes" id="UP000824132"/>
    </source>
</evidence>
<feature type="region of interest" description="Disordered" evidence="1">
    <location>
        <begin position="234"/>
        <end position="282"/>
    </location>
</feature>
<feature type="compositionally biased region" description="Polar residues" evidence="1">
    <location>
        <begin position="259"/>
        <end position="276"/>
    </location>
</feature>
<feature type="region of interest" description="Disordered" evidence="1">
    <location>
        <begin position="322"/>
        <end position="354"/>
    </location>
</feature>
<dbReference type="PANTHER" id="PTHR33169:SF25">
    <property type="entry name" value="DNA-BINDING PROTEIN YIZB-RELATED"/>
    <property type="match status" value="1"/>
</dbReference>
<keyword evidence="2" id="KW-0812">Transmembrane</keyword>
<evidence type="ECO:0000256" key="2">
    <source>
        <dbReference type="SAM" id="Phobius"/>
    </source>
</evidence>
<evidence type="ECO:0000313" key="4">
    <source>
        <dbReference type="EMBL" id="HIZ03600.1"/>
    </source>
</evidence>
<dbReference type="InterPro" id="IPR036388">
    <property type="entry name" value="WH-like_DNA-bd_sf"/>
</dbReference>
<feature type="compositionally biased region" description="Low complexity" evidence="1">
    <location>
        <begin position="175"/>
        <end position="197"/>
    </location>
</feature>
<feature type="compositionally biased region" description="Low complexity" evidence="1">
    <location>
        <begin position="407"/>
        <end position="430"/>
    </location>
</feature>
<reference evidence="4" key="1">
    <citation type="journal article" date="2021" name="PeerJ">
        <title>Extensive microbial diversity within the chicken gut microbiome revealed by metagenomics and culture.</title>
        <authorList>
            <person name="Gilroy R."/>
            <person name="Ravi A."/>
            <person name="Getino M."/>
            <person name="Pursley I."/>
            <person name="Horton D.L."/>
            <person name="Alikhan N.F."/>
            <person name="Baker D."/>
            <person name="Gharbi K."/>
            <person name="Hall N."/>
            <person name="Watson M."/>
            <person name="Adriaenssens E.M."/>
            <person name="Foster-Nyarko E."/>
            <person name="Jarju S."/>
            <person name="Secka A."/>
            <person name="Antonio M."/>
            <person name="Oren A."/>
            <person name="Chaudhuri R.R."/>
            <person name="La Ragione R."/>
            <person name="Hildebrand F."/>
            <person name="Pallen M.J."/>
        </authorList>
    </citation>
    <scope>NUCLEOTIDE SEQUENCE</scope>
    <source>
        <strain evidence="4">CHK187-5294</strain>
    </source>
</reference>
<dbReference type="EMBL" id="DXCL01000026">
    <property type="protein sequence ID" value="HIZ03600.1"/>
    <property type="molecule type" value="Genomic_DNA"/>
</dbReference>
<keyword evidence="2" id="KW-0472">Membrane</keyword>
<protein>
    <submittedName>
        <fullName evidence="4">Helix-turn-helix transcriptional regulator</fullName>
    </submittedName>
</protein>
<feature type="compositionally biased region" description="Polar residues" evidence="1">
    <location>
        <begin position="198"/>
        <end position="216"/>
    </location>
</feature>
<feature type="region of interest" description="Disordered" evidence="1">
    <location>
        <begin position="142"/>
        <end position="222"/>
    </location>
</feature>
<feature type="compositionally biased region" description="Polar residues" evidence="1">
    <location>
        <begin position="237"/>
        <end position="250"/>
    </location>
</feature>
<evidence type="ECO:0000256" key="1">
    <source>
        <dbReference type="SAM" id="MobiDB-lite"/>
    </source>
</evidence>
<feature type="domain" description="Transcription regulator PadR N-terminal" evidence="3">
    <location>
        <begin position="26"/>
        <end position="98"/>
    </location>
</feature>
<dbReference type="CDD" id="cd00090">
    <property type="entry name" value="HTH_ARSR"/>
    <property type="match status" value="1"/>
</dbReference>
<feature type="compositionally biased region" description="Low complexity" evidence="1">
    <location>
        <begin position="324"/>
        <end position="333"/>
    </location>
</feature>
<feature type="transmembrane region" description="Helical" evidence="2">
    <location>
        <begin position="603"/>
        <end position="626"/>
    </location>
</feature>
<feature type="transmembrane region" description="Helical" evidence="2">
    <location>
        <begin position="506"/>
        <end position="527"/>
    </location>
</feature>
<feature type="region of interest" description="Disordered" evidence="1">
    <location>
        <begin position="401"/>
        <end position="439"/>
    </location>
</feature>
<comment type="caution">
    <text evidence="4">The sequence shown here is derived from an EMBL/GenBank/DDBJ whole genome shotgun (WGS) entry which is preliminary data.</text>
</comment>
<feature type="compositionally biased region" description="Polar residues" evidence="1">
    <location>
        <begin position="339"/>
        <end position="350"/>
    </location>
</feature>
<dbReference type="AlphaFoldDB" id="A0A9D2ICR1"/>
<gene>
    <name evidence="4" type="ORF">H9727_04870</name>
</gene>
<feature type="transmembrane region" description="Helical" evidence="2">
    <location>
        <begin position="533"/>
        <end position="553"/>
    </location>
</feature>
<dbReference type="Pfam" id="PF03551">
    <property type="entry name" value="PadR"/>
    <property type="match status" value="1"/>
</dbReference>
<name>A0A9D2ICR1_9FIRM</name>
<dbReference type="InterPro" id="IPR052509">
    <property type="entry name" value="Metal_resp_DNA-bind_regulator"/>
</dbReference>
<dbReference type="InterPro" id="IPR005149">
    <property type="entry name" value="Tscrpt_reg_PadR_N"/>
</dbReference>
<evidence type="ECO:0000259" key="3">
    <source>
        <dbReference type="Pfam" id="PF03551"/>
    </source>
</evidence>
<dbReference type="PANTHER" id="PTHR33169">
    <property type="entry name" value="PADR-FAMILY TRANSCRIPTIONAL REGULATOR"/>
    <property type="match status" value="1"/>
</dbReference>
<dbReference type="InterPro" id="IPR036390">
    <property type="entry name" value="WH_DNA-bd_sf"/>
</dbReference>